<dbReference type="PROSITE" id="PS51257">
    <property type="entry name" value="PROKAR_LIPOPROTEIN"/>
    <property type="match status" value="1"/>
</dbReference>
<evidence type="ECO:0000259" key="7">
    <source>
        <dbReference type="Pfam" id="PF07980"/>
    </source>
</evidence>
<feature type="domain" description="SusD-like N-terminal" evidence="8">
    <location>
        <begin position="29"/>
        <end position="220"/>
    </location>
</feature>
<accession>A0A3D8H9R0</accession>
<keyword evidence="3 6" id="KW-0732">Signal</keyword>
<comment type="caution">
    <text evidence="9">The sequence shown here is derived from an EMBL/GenBank/DDBJ whole genome shotgun (WGS) entry which is preliminary data.</text>
</comment>
<dbReference type="RefSeq" id="WP_115501057.1">
    <property type="nucleotide sequence ID" value="NZ_JACRTI010000064.1"/>
</dbReference>
<sequence>MKNMKRYLLGICACSLLTMTSCYDLEQLPQDAVVIDFNEPQKAYESLIGVYQSLNSSGVYNGLYSLESVTDLGWSTNGWWPAYDKYNVGMGIANAYYGSFSDAWTGQYEGIARANNIIANLENSTISEGIRIQYTAEARFLRALLYNNLLNYFGGVPIYDETFTGDASEMKKPRNTADEVRKFVLDDLAYACENLPKTRGDSVGLASEGAAYALRGKVYLYNKEYEKAKADFLQVVNGGYGYILNSSYASLFRPAGFEDGADNCKEIIFAVENMGGSATPYGLNVQFLGNRASYGSCINTNVASQELVNMYECTDGKPYDRDDFFKNISDEDLYQSIFDENGQKVVTYPPEVEKLKAMYAQRDPRMDATVILPYTIYRGWANNEAIDCEMVLAKDGYFSYEGNGYVRNAYNQDTYLWRKFVQEYDWGGTISDRAHSPVNWPVIRYADVLLMLAECYNQTGDQASAVSYINQVRARVNMPGLNSGPAWLQASTQDQVFERIKHERAVEFALEGIRFFDLQRWGELVEKTNGMKQTDIMGRLVGGVKTIDSKYNLWAIPGSEIDLNKSLEQNTGW</sequence>
<dbReference type="InterPro" id="IPR033985">
    <property type="entry name" value="SusD-like_N"/>
</dbReference>
<feature type="domain" description="RagB/SusD" evidence="7">
    <location>
        <begin position="265"/>
        <end position="573"/>
    </location>
</feature>
<evidence type="ECO:0000256" key="2">
    <source>
        <dbReference type="ARBA" id="ARBA00006275"/>
    </source>
</evidence>
<dbReference type="Pfam" id="PF07980">
    <property type="entry name" value="SusD_RagB"/>
    <property type="match status" value="1"/>
</dbReference>
<evidence type="ECO:0000313" key="10">
    <source>
        <dbReference type="Proteomes" id="UP000256321"/>
    </source>
</evidence>
<dbReference type="Proteomes" id="UP000256321">
    <property type="component" value="Unassembled WGS sequence"/>
</dbReference>
<dbReference type="Gene3D" id="1.25.40.390">
    <property type="match status" value="1"/>
</dbReference>
<protein>
    <submittedName>
        <fullName evidence="9">RagB/SusD family nutrient uptake outer membrane protein</fullName>
    </submittedName>
</protein>
<evidence type="ECO:0000256" key="4">
    <source>
        <dbReference type="ARBA" id="ARBA00023136"/>
    </source>
</evidence>
<evidence type="ECO:0000256" key="1">
    <source>
        <dbReference type="ARBA" id="ARBA00004442"/>
    </source>
</evidence>
<proteinExistence type="inferred from homology"/>
<evidence type="ECO:0000259" key="8">
    <source>
        <dbReference type="Pfam" id="PF14322"/>
    </source>
</evidence>
<feature type="chain" id="PRO_5017659526" evidence="6">
    <location>
        <begin position="25"/>
        <end position="573"/>
    </location>
</feature>
<dbReference type="Pfam" id="PF14322">
    <property type="entry name" value="SusD-like_3"/>
    <property type="match status" value="1"/>
</dbReference>
<keyword evidence="5" id="KW-0998">Cell outer membrane</keyword>
<dbReference type="GO" id="GO:0009279">
    <property type="term" value="C:cell outer membrane"/>
    <property type="evidence" value="ECO:0007669"/>
    <property type="project" value="UniProtKB-SubCell"/>
</dbReference>
<comment type="subcellular location">
    <subcellularLocation>
        <location evidence="1">Cell outer membrane</location>
    </subcellularLocation>
</comment>
<feature type="signal peptide" evidence="6">
    <location>
        <begin position="1"/>
        <end position="24"/>
    </location>
</feature>
<reference evidence="9 10" key="1">
    <citation type="submission" date="2018-07" db="EMBL/GenBank/DDBJ databases">
        <title>Parabacteroides acidifaciens nov. sp., isolated from human feces.</title>
        <authorList>
            <person name="Wang Y.J."/>
        </authorList>
    </citation>
    <scope>NUCLEOTIDE SEQUENCE [LARGE SCALE GENOMIC DNA]</scope>
    <source>
        <strain evidence="9 10">426-9</strain>
    </source>
</reference>
<evidence type="ECO:0000313" key="9">
    <source>
        <dbReference type="EMBL" id="RDU47714.1"/>
    </source>
</evidence>
<dbReference type="EMBL" id="QREV01000064">
    <property type="protein sequence ID" value="RDU47714.1"/>
    <property type="molecule type" value="Genomic_DNA"/>
</dbReference>
<dbReference type="InterPro" id="IPR012944">
    <property type="entry name" value="SusD_RagB_dom"/>
</dbReference>
<name>A0A3D8H9R0_9BACT</name>
<evidence type="ECO:0000256" key="3">
    <source>
        <dbReference type="ARBA" id="ARBA00022729"/>
    </source>
</evidence>
<dbReference type="InterPro" id="IPR011990">
    <property type="entry name" value="TPR-like_helical_dom_sf"/>
</dbReference>
<evidence type="ECO:0000256" key="6">
    <source>
        <dbReference type="SAM" id="SignalP"/>
    </source>
</evidence>
<gene>
    <name evidence="9" type="ORF">DWU89_18210</name>
</gene>
<organism evidence="9 10">
    <name type="scientific">Parabacteroides acidifaciens</name>
    <dbReference type="NCBI Taxonomy" id="2290935"/>
    <lineage>
        <taxon>Bacteria</taxon>
        <taxon>Pseudomonadati</taxon>
        <taxon>Bacteroidota</taxon>
        <taxon>Bacteroidia</taxon>
        <taxon>Bacteroidales</taxon>
        <taxon>Tannerellaceae</taxon>
        <taxon>Parabacteroides</taxon>
    </lineage>
</organism>
<keyword evidence="4" id="KW-0472">Membrane</keyword>
<comment type="similarity">
    <text evidence="2">Belongs to the SusD family.</text>
</comment>
<dbReference type="SUPFAM" id="SSF48452">
    <property type="entry name" value="TPR-like"/>
    <property type="match status" value="1"/>
</dbReference>
<dbReference type="AlphaFoldDB" id="A0A3D8H9R0"/>
<dbReference type="CDD" id="cd08977">
    <property type="entry name" value="SusD"/>
    <property type="match status" value="1"/>
</dbReference>
<evidence type="ECO:0000256" key="5">
    <source>
        <dbReference type="ARBA" id="ARBA00023237"/>
    </source>
</evidence>